<keyword evidence="3" id="KW-1185">Reference proteome</keyword>
<dbReference type="Proteomes" id="UP001501598">
    <property type="component" value="Unassembled WGS sequence"/>
</dbReference>
<organism evidence="2 3">
    <name type="scientific">Pseudonocardia xishanensis</name>
    <dbReference type="NCBI Taxonomy" id="630995"/>
    <lineage>
        <taxon>Bacteria</taxon>
        <taxon>Bacillati</taxon>
        <taxon>Actinomycetota</taxon>
        <taxon>Actinomycetes</taxon>
        <taxon>Pseudonocardiales</taxon>
        <taxon>Pseudonocardiaceae</taxon>
        <taxon>Pseudonocardia</taxon>
    </lineage>
</organism>
<evidence type="ECO:0008006" key="4">
    <source>
        <dbReference type="Google" id="ProtNLM"/>
    </source>
</evidence>
<name>A0ABP8RLI5_9PSEU</name>
<reference evidence="3" key="1">
    <citation type="journal article" date="2019" name="Int. J. Syst. Evol. Microbiol.">
        <title>The Global Catalogue of Microorganisms (GCM) 10K type strain sequencing project: providing services to taxonomists for standard genome sequencing and annotation.</title>
        <authorList>
            <consortium name="The Broad Institute Genomics Platform"/>
            <consortium name="The Broad Institute Genome Sequencing Center for Infectious Disease"/>
            <person name="Wu L."/>
            <person name="Ma J."/>
        </authorList>
    </citation>
    <scope>NUCLEOTIDE SEQUENCE [LARGE SCALE GENOMIC DNA]</scope>
    <source>
        <strain evidence="3">JCM 17906</strain>
    </source>
</reference>
<dbReference type="InterPro" id="IPR021401">
    <property type="entry name" value="DUF3040"/>
</dbReference>
<comment type="caution">
    <text evidence="2">The sequence shown here is derived from an EMBL/GenBank/DDBJ whole genome shotgun (WGS) entry which is preliminary data.</text>
</comment>
<proteinExistence type="predicted"/>
<keyword evidence="1" id="KW-0472">Membrane</keyword>
<dbReference type="Pfam" id="PF11239">
    <property type="entry name" value="DUF3040"/>
    <property type="match status" value="1"/>
</dbReference>
<protein>
    <recommendedName>
        <fullName evidence="4">DUF3040 family protein</fullName>
    </recommendedName>
</protein>
<evidence type="ECO:0000313" key="2">
    <source>
        <dbReference type="EMBL" id="GAA4541781.1"/>
    </source>
</evidence>
<keyword evidence="1" id="KW-0812">Transmembrane</keyword>
<dbReference type="RefSeq" id="WP_345414317.1">
    <property type="nucleotide sequence ID" value="NZ_BAABGT010000024.1"/>
</dbReference>
<keyword evidence="1" id="KW-1133">Transmembrane helix</keyword>
<feature type="transmembrane region" description="Helical" evidence="1">
    <location>
        <begin position="50"/>
        <end position="68"/>
    </location>
</feature>
<gene>
    <name evidence="2" type="ORF">GCM10023175_16220</name>
</gene>
<accession>A0ABP8RLI5</accession>
<sequence length="104" mass="10802">MLSDRERSQFSLIEQSLLAADPLFVSRCSALGRRLRRGVPVRRSARSMHAAGAIPTVLLAGGLVLLVVGGAAAAVPIVVTGILMAMAALGLALTTPQRTRPDTA</sequence>
<evidence type="ECO:0000256" key="1">
    <source>
        <dbReference type="SAM" id="Phobius"/>
    </source>
</evidence>
<feature type="transmembrane region" description="Helical" evidence="1">
    <location>
        <begin position="74"/>
        <end position="93"/>
    </location>
</feature>
<dbReference type="EMBL" id="BAABGT010000024">
    <property type="protein sequence ID" value="GAA4541781.1"/>
    <property type="molecule type" value="Genomic_DNA"/>
</dbReference>
<evidence type="ECO:0000313" key="3">
    <source>
        <dbReference type="Proteomes" id="UP001501598"/>
    </source>
</evidence>